<evidence type="ECO:0000313" key="4">
    <source>
        <dbReference type="Proteomes" id="UP000662200"/>
    </source>
</evidence>
<evidence type="ECO:0000256" key="1">
    <source>
        <dbReference type="SAM" id="MobiDB-lite"/>
    </source>
</evidence>
<organism evidence="3 4">
    <name type="scientific">Pilimelia terevasa</name>
    <dbReference type="NCBI Taxonomy" id="53372"/>
    <lineage>
        <taxon>Bacteria</taxon>
        <taxon>Bacillati</taxon>
        <taxon>Actinomycetota</taxon>
        <taxon>Actinomycetes</taxon>
        <taxon>Micromonosporales</taxon>
        <taxon>Micromonosporaceae</taxon>
        <taxon>Pilimelia</taxon>
    </lineage>
</organism>
<protein>
    <submittedName>
        <fullName evidence="3">Uncharacterized protein</fullName>
    </submittedName>
</protein>
<keyword evidence="2" id="KW-0812">Transmembrane</keyword>
<evidence type="ECO:0000256" key="2">
    <source>
        <dbReference type="SAM" id="Phobius"/>
    </source>
</evidence>
<reference evidence="3" key="2">
    <citation type="submission" date="2020-09" db="EMBL/GenBank/DDBJ databases">
        <authorList>
            <person name="Sun Q."/>
            <person name="Ohkuma M."/>
        </authorList>
    </citation>
    <scope>NUCLEOTIDE SEQUENCE</scope>
    <source>
        <strain evidence="3">JCM 3091</strain>
    </source>
</reference>
<comment type="caution">
    <text evidence="3">The sequence shown here is derived from an EMBL/GenBank/DDBJ whole genome shotgun (WGS) entry which is preliminary data.</text>
</comment>
<keyword evidence="2" id="KW-0472">Membrane</keyword>
<dbReference type="AlphaFoldDB" id="A0A8J3FF89"/>
<dbReference type="RefSeq" id="WP_189112115.1">
    <property type="nucleotide sequence ID" value="NZ_BMQC01000001.1"/>
</dbReference>
<feature type="transmembrane region" description="Helical" evidence="2">
    <location>
        <begin position="68"/>
        <end position="93"/>
    </location>
</feature>
<sequence>MDIQRSDGGPGGGQPPAAARPGPAPRPRPADPGAPPGPSTSAAGPRPVPPAADAPADPADGRWSRQRLWLGVGAGSVILLLAGGVGLGVVLYADATTPRTDTPDATVDNYLRALLVDRSIDAARDLACPQVGGLAAVEDLRDEAIDREREFPDGRVQITWGALATTPEGPGRVTVETDVSVMGVFDSQVRSRRVDTWRFGLVSDGGWQVCRAEKL</sequence>
<accession>A0A8J3FF89</accession>
<name>A0A8J3FF89_9ACTN</name>
<keyword evidence="4" id="KW-1185">Reference proteome</keyword>
<feature type="compositionally biased region" description="Pro residues" evidence="1">
    <location>
        <begin position="22"/>
        <end position="38"/>
    </location>
</feature>
<keyword evidence="2" id="KW-1133">Transmembrane helix</keyword>
<dbReference type="Proteomes" id="UP000662200">
    <property type="component" value="Unassembled WGS sequence"/>
</dbReference>
<evidence type="ECO:0000313" key="3">
    <source>
        <dbReference type="EMBL" id="GGK11895.1"/>
    </source>
</evidence>
<reference evidence="3" key="1">
    <citation type="journal article" date="2014" name="Int. J. Syst. Evol. Microbiol.">
        <title>Complete genome sequence of Corynebacterium casei LMG S-19264T (=DSM 44701T), isolated from a smear-ripened cheese.</title>
        <authorList>
            <consortium name="US DOE Joint Genome Institute (JGI-PGF)"/>
            <person name="Walter F."/>
            <person name="Albersmeier A."/>
            <person name="Kalinowski J."/>
            <person name="Ruckert C."/>
        </authorList>
    </citation>
    <scope>NUCLEOTIDE SEQUENCE</scope>
    <source>
        <strain evidence="3">JCM 3091</strain>
    </source>
</reference>
<gene>
    <name evidence="3" type="ORF">GCM10010124_00650</name>
</gene>
<dbReference type="EMBL" id="BMQC01000001">
    <property type="protein sequence ID" value="GGK11895.1"/>
    <property type="molecule type" value="Genomic_DNA"/>
</dbReference>
<proteinExistence type="predicted"/>
<feature type="region of interest" description="Disordered" evidence="1">
    <location>
        <begin position="1"/>
        <end position="61"/>
    </location>
</feature>